<dbReference type="SUPFAM" id="SSF57667">
    <property type="entry name" value="beta-beta-alpha zinc fingers"/>
    <property type="match status" value="1"/>
</dbReference>
<keyword evidence="1 2" id="KW-0479">Metal-binding</keyword>
<gene>
    <name evidence="5" type="ORF">N656DRAFT_825472</name>
</gene>
<feature type="region of interest" description="Disordered" evidence="3">
    <location>
        <begin position="32"/>
        <end position="65"/>
    </location>
</feature>
<keyword evidence="1 2" id="KW-0862">Zinc</keyword>
<evidence type="ECO:0000259" key="4">
    <source>
        <dbReference type="PROSITE" id="PS50157"/>
    </source>
</evidence>
<dbReference type="Gene3D" id="3.30.160.60">
    <property type="entry name" value="Classic Zinc Finger"/>
    <property type="match status" value="2"/>
</dbReference>
<reference evidence="5" key="2">
    <citation type="submission" date="2023-05" db="EMBL/GenBank/DDBJ databases">
        <authorList>
            <consortium name="Lawrence Berkeley National Laboratory"/>
            <person name="Steindorff A."/>
            <person name="Hensen N."/>
            <person name="Bonometti L."/>
            <person name="Westerberg I."/>
            <person name="Brannstrom I.O."/>
            <person name="Guillou S."/>
            <person name="Cros-Aarteil S."/>
            <person name="Calhoun S."/>
            <person name="Haridas S."/>
            <person name="Kuo A."/>
            <person name="Mondo S."/>
            <person name="Pangilinan J."/>
            <person name="Riley R."/>
            <person name="Labutti K."/>
            <person name="Andreopoulos B."/>
            <person name="Lipzen A."/>
            <person name="Chen C."/>
            <person name="Yanf M."/>
            <person name="Daum C."/>
            <person name="Ng V."/>
            <person name="Clum A."/>
            <person name="Ohm R."/>
            <person name="Martin F."/>
            <person name="Silar P."/>
            <person name="Natvig D."/>
            <person name="Lalanne C."/>
            <person name="Gautier V."/>
            <person name="Ament-Velasquez S.L."/>
            <person name="Kruys A."/>
            <person name="Hutchinson M.I."/>
            <person name="Powell A.J."/>
            <person name="Barry K."/>
            <person name="Miller A.N."/>
            <person name="Grigoriev I.V."/>
            <person name="Debuchy R."/>
            <person name="Gladieux P."/>
            <person name="Thoren M.H."/>
            <person name="Johannesson H."/>
        </authorList>
    </citation>
    <scope>NUCLEOTIDE SEQUENCE</scope>
    <source>
        <strain evidence="5">CBS 508.74</strain>
    </source>
</reference>
<reference evidence="5" key="1">
    <citation type="journal article" date="2023" name="Mol. Phylogenet. Evol.">
        <title>Genome-scale phylogeny and comparative genomics of the fungal order Sordariales.</title>
        <authorList>
            <person name="Hensen N."/>
            <person name="Bonometti L."/>
            <person name="Westerberg I."/>
            <person name="Brannstrom I.O."/>
            <person name="Guillou S."/>
            <person name="Cros-Aarteil S."/>
            <person name="Calhoun S."/>
            <person name="Haridas S."/>
            <person name="Kuo A."/>
            <person name="Mondo S."/>
            <person name="Pangilinan J."/>
            <person name="Riley R."/>
            <person name="LaButti K."/>
            <person name="Andreopoulos B."/>
            <person name="Lipzen A."/>
            <person name="Chen C."/>
            <person name="Yan M."/>
            <person name="Daum C."/>
            <person name="Ng V."/>
            <person name="Clum A."/>
            <person name="Steindorff A."/>
            <person name="Ohm R.A."/>
            <person name="Martin F."/>
            <person name="Silar P."/>
            <person name="Natvig D.O."/>
            <person name="Lalanne C."/>
            <person name="Gautier V."/>
            <person name="Ament-Velasquez S.L."/>
            <person name="Kruys A."/>
            <person name="Hutchinson M.I."/>
            <person name="Powell A.J."/>
            <person name="Barry K."/>
            <person name="Miller A.N."/>
            <person name="Grigoriev I.V."/>
            <person name="Debuchy R."/>
            <person name="Gladieux P."/>
            <person name="Hiltunen Thoren M."/>
            <person name="Johannesson H."/>
        </authorList>
    </citation>
    <scope>NUCLEOTIDE SEQUENCE</scope>
    <source>
        <strain evidence="5">CBS 508.74</strain>
    </source>
</reference>
<dbReference type="GO" id="GO:0008270">
    <property type="term" value="F:zinc ion binding"/>
    <property type="evidence" value="ECO:0007669"/>
    <property type="project" value="UniProtKB-KW"/>
</dbReference>
<dbReference type="InterPro" id="IPR003604">
    <property type="entry name" value="Matrin/U1-like-C_Znf_C2H2"/>
</dbReference>
<dbReference type="Proteomes" id="UP001302812">
    <property type="component" value="Unassembled WGS sequence"/>
</dbReference>
<comment type="caution">
    <text evidence="5">The sequence shown here is derived from an EMBL/GenBank/DDBJ whole genome shotgun (WGS) entry which is preliminary data.</text>
</comment>
<protein>
    <recommendedName>
        <fullName evidence="4">C2H2-type domain-containing protein</fullName>
    </recommendedName>
</protein>
<feature type="compositionally biased region" description="Basic and acidic residues" evidence="3">
    <location>
        <begin position="32"/>
        <end position="63"/>
    </location>
</feature>
<dbReference type="Pfam" id="PF12874">
    <property type="entry name" value="zf-met"/>
    <property type="match status" value="2"/>
</dbReference>
<dbReference type="SMART" id="SM00355">
    <property type="entry name" value="ZnF_C2H2"/>
    <property type="match status" value="2"/>
</dbReference>
<evidence type="ECO:0000256" key="3">
    <source>
        <dbReference type="SAM" id="MobiDB-lite"/>
    </source>
</evidence>
<evidence type="ECO:0000256" key="2">
    <source>
        <dbReference type="PROSITE-ProRule" id="PRU00042"/>
    </source>
</evidence>
<feature type="compositionally biased region" description="Acidic residues" evidence="3">
    <location>
        <begin position="166"/>
        <end position="183"/>
    </location>
</feature>
<dbReference type="RefSeq" id="XP_064674876.1">
    <property type="nucleotide sequence ID" value="XM_064818448.1"/>
</dbReference>
<dbReference type="PROSITE" id="PS00028">
    <property type="entry name" value="ZINC_FINGER_C2H2_1"/>
    <property type="match status" value="2"/>
</dbReference>
<dbReference type="InterPro" id="IPR036236">
    <property type="entry name" value="Znf_C2H2_sf"/>
</dbReference>
<dbReference type="PROSITE" id="PS50157">
    <property type="entry name" value="ZINC_FINGER_C2H2_2"/>
    <property type="match status" value="1"/>
</dbReference>
<feature type="domain" description="C2H2-type" evidence="4">
    <location>
        <begin position="79"/>
        <end position="108"/>
    </location>
</feature>
<dbReference type="SMART" id="SM00451">
    <property type="entry name" value="ZnF_U1"/>
    <property type="match status" value="2"/>
</dbReference>
<name>A0AAN6YX40_9PEZI</name>
<evidence type="ECO:0000313" key="6">
    <source>
        <dbReference type="Proteomes" id="UP001302812"/>
    </source>
</evidence>
<sequence>MVAGHFNLSEEELEALYKEKEEKKRQYMKNWREQQKEEDRDTYYRKSAEQVNRSREKDPERHRQTVHNRKANYLETKRYHCAVCNKSFTSSTSLKSHLTRPVHFRKLKQHLNPNVCTICDLGFAKPSNLRRHYLSKQHQDAVKAKASEAVVEGALAEVEEQPANVPDEDLDADGVPEDQDQDEDKDKDKEEASMDVDNAPQDKEDASEDQEDISKDSELEPTDNEPSMVVPDKPKAEEKFLPAKGGASKVDKTGDQQSSASEFI</sequence>
<organism evidence="5 6">
    <name type="scientific">Canariomyces notabilis</name>
    <dbReference type="NCBI Taxonomy" id="2074819"/>
    <lineage>
        <taxon>Eukaryota</taxon>
        <taxon>Fungi</taxon>
        <taxon>Dikarya</taxon>
        <taxon>Ascomycota</taxon>
        <taxon>Pezizomycotina</taxon>
        <taxon>Sordariomycetes</taxon>
        <taxon>Sordariomycetidae</taxon>
        <taxon>Sordariales</taxon>
        <taxon>Chaetomiaceae</taxon>
        <taxon>Canariomyces</taxon>
    </lineage>
</organism>
<dbReference type="GeneID" id="89942575"/>
<keyword evidence="1 2" id="KW-0863">Zinc-finger</keyword>
<feature type="compositionally biased region" description="Polar residues" evidence="3">
    <location>
        <begin position="255"/>
        <end position="264"/>
    </location>
</feature>
<dbReference type="GO" id="GO:0003676">
    <property type="term" value="F:nucleic acid binding"/>
    <property type="evidence" value="ECO:0007669"/>
    <property type="project" value="InterPro"/>
</dbReference>
<evidence type="ECO:0000313" key="5">
    <source>
        <dbReference type="EMBL" id="KAK4117306.1"/>
    </source>
</evidence>
<dbReference type="AlphaFoldDB" id="A0AAN6YX40"/>
<dbReference type="InterPro" id="IPR013087">
    <property type="entry name" value="Znf_C2H2_type"/>
</dbReference>
<dbReference type="EMBL" id="MU853332">
    <property type="protein sequence ID" value="KAK4117306.1"/>
    <property type="molecule type" value="Genomic_DNA"/>
</dbReference>
<evidence type="ECO:0000256" key="1">
    <source>
        <dbReference type="ARBA" id="ARBA00022771"/>
    </source>
</evidence>
<feature type="compositionally biased region" description="Basic and acidic residues" evidence="3">
    <location>
        <begin position="232"/>
        <end position="241"/>
    </location>
</feature>
<proteinExistence type="predicted"/>
<keyword evidence="6" id="KW-1185">Reference proteome</keyword>
<accession>A0AAN6YX40</accession>
<feature type="region of interest" description="Disordered" evidence="3">
    <location>
        <begin position="157"/>
        <end position="264"/>
    </location>
</feature>